<dbReference type="Pfam" id="PF25967">
    <property type="entry name" value="RND-MFP_C"/>
    <property type="match status" value="1"/>
</dbReference>
<keyword evidence="10" id="KW-1185">Reference proteome</keyword>
<dbReference type="InterPro" id="IPR058625">
    <property type="entry name" value="MdtA-like_BSH"/>
</dbReference>
<accession>A0ABY5A1H0</accession>
<dbReference type="EMBL" id="CP096040">
    <property type="protein sequence ID" value="USQ98082.1"/>
    <property type="molecule type" value="Genomic_DNA"/>
</dbReference>
<proteinExistence type="inferred from homology"/>
<keyword evidence="3" id="KW-0175">Coiled coil</keyword>
<comment type="subcellular location">
    <subcellularLocation>
        <location evidence="1">Cell envelope</location>
    </subcellularLocation>
</comment>
<dbReference type="Pfam" id="PF25876">
    <property type="entry name" value="HH_MFP_RND"/>
    <property type="match status" value="1"/>
</dbReference>
<feature type="chain" id="PRO_5046525606" evidence="4">
    <location>
        <begin position="26"/>
        <end position="373"/>
    </location>
</feature>
<dbReference type="InterPro" id="IPR006143">
    <property type="entry name" value="RND_pump_MFP"/>
</dbReference>
<feature type="signal peptide" evidence="4">
    <location>
        <begin position="1"/>
        <end position="25"/>
    </location>
</feature>
<feature type="domain" description="Multidrug resistance protein MdtA-like beta-barrel" evidence="7">
    <location>
        <begin position="208"/>
        <end position="287"/>
    </location>
</feature>
<dbReference type="NCBIfam" id="TIGR01730">
    <property type="entry name" value="RND_mfp"/>
    <property type="match status" value="1"/>
</dbReference>
<dbReference type="Gene3D" id="2.40.420.20">
    <property type="match status" value="1"/>
</dbReference>
<dbReference type="Gene3D" id="2.40.50.100">
    <property type="match status" value="1"/>
</dbReference>
<comment type="similarity">
    <text evidence="2">Belongs to the membrane fusion protein (MFP) (TC 8.A.1) family.</text>
</comment>
<name>A0ABY5A1H0_9CAUL</name>
<organism evidence="9 10">
    <name type="scientific">Caulobacter segnis</name>
    <dbReference type="NCBI Taxonomy" id="88688"/>
    <lineage>
        <taxon>Bacteria</taxon>
        <taxon>Pseudomonadati</taxon>
        <taxon>Pseudomonadota</taxon>
        <taxon>Alphaproteobacteria</taxon>
        <taxon>Caulobacterales</taxon>
        <taxon>Caulobacteraceae</taxon>
        <taxon>Caulobacter</taxon>
    </lineage>
</organism>
<dbReference type="Pfam" id="PF25944">
    <property type="entry name" value="Beta-barrel_RND"/>
    <property type="match status" value="1"/>
</dbReference>
<evidence type="ECO:0000256" key="2">
    <source>
        <dbReference type="ARBA" id="ARBA00009477"/>
    </source>
</evidence>
<dbReference type="InterPro" id="IPR058624">
    <property type="entry name" value="MdtA-like_HH"/>
</dbReference>
<dbReference type="Gene3D" id="1.10.287.470">
    <property type="entry name" value="Helix hairpin bin"/>
    <property type="match status" value="1"/>
</dbReference>
<dbReference type="PANTHER" id="PTHR30158">
    <property type="entry name" value="ACRA/E-RELATED COMPONENT OF DRUG EFFLUX TRANSPORTER"/>
    <property type="match status" value="1"/>
</dbReference>
<evidence type="ECO:0000256" key="1">
    <source>
        <dbReference type="ARBA" id="ARBA00004196"/>
    </source>
</evidence>
<dbReference type="Proteomes" id="UP001057520">
    <property type="component" value="Chromosome"/>
</dbReference>
<evidence type="ECO:0000259" key="7">
    <source>
        <dbReference type="Pfam" id="PF25944"/>
    </source>
</evidence>
<sequence length="373" mass="39052">MDRHRRRAATALLLGASMLSACGQAEVGALAPPPDVAVATAEIATVTPVDELPARVVAFRTAEIRPQVSGVVTQRYFTQGSEIRAGQPLFQIDPAPYRAEAAGAQAALVRAIAVADRARAQVARLAPLVEADAISRQSYDDAVTAKAQAEADLAEARATLRRRSVELSFATITAPIAGRIGEAQVTEGALVATGGAAPMATINQIDRVYIDVRQPSARLEALRAMAGGGAGREVEILTPSGAPYPRKGKILFSGVTVDPATGDAVARVEIDNPDRALLPGMFVRARLPRAPIQGAVLTPQQAVLRDSGGKPNVSLVNAKGQVETRAIEVGDVVDGRYVVTRGLKAGERVIVEGQDRVAAGARVKTVSFQTQAR</sequence>
<feature type="domain" description="Multidrug resistance protein MdtA-like barrel-sandwich hybrid" evidence="6">
    <location>
        <begin position="60"/>
        <end position="202"/>
    </location>
</feature>
<dbReference type="Pfam" id="PF25917">
    <property type="entry name" value="BSH_RND"/>
    <property type="match status" value="1"/>
</dbReference>
<keyword evidence="4" id="KW-0732">Signal</keyword>
<evidence type="ECO:0000313" key="10">
    <source>
        <dbReference type="Proteomes" id="UP001057520"/>
    </source>
</evidence>
<dbReference type="PANTHER" id="PTHR30158:SF3">
    <property type="entry name" value="MULTIDRUG EFFLUX PUMP SUBUNIT ACRA-RELATED"/>
    <property type="match status" value="1"/>
</dbReference>
<evidence type="ECO:0000313" key="9">
    <source>
        <dbReference type="EMBL" id="USQ98082.1"/>
    </source>
</evidence>
<dbReference type="SUPFAM" id="SSF111369">
    <property type="entry name" value="HlyD-like secretion proteins"/>
    <property type="match status" value="1"/>
</dbReference>
<feature type="domain" description="Multidrug resistance protein MdtA-like alpha-helical hairpin" evidence="5">
    <location>
        <begin position="102"/>
        <end position="168"/>
    </location>
</feature>
<protein>
    <submittedName>
        <fullName evidence="9">Efflux RND transporter periplasmic adaptor subunit</fullName>
    </submittedName>
</protein>
<gene>
    <name evidence="9" type="ORF">MZV50_11300</name>
</gene>
<feature type="coiled-coil region" evidence="3">
    <location>
        <begin position="139"/>
        <end position="166"/>
    </location>
</feature>
<evidence type="ECO:0000259" key="5">
    <source>
        <dbReference type="Pfam" id="PF25876"/>
    </source>
</evidence>
<evidence type="ECO:0000259" key="6">
    <source>
        <dbReference type="Pfam" id="PF25917"/>
    </source>
</evidence>
<evidence type="ECO:0000256" key="4">
    <source>
        <dbReference type="SAM" id="SignalP"/>
    </source>
</evidence>
<evidence type="ECO:0000259" key="8">
    <source>
        <dbReference type="Pfam" id="PF25967"/>
    </source>
</evidence>
<dbReference type="Gene3D" id="2.40.30.170">
    <property type="match status" value="1"/>
</dbReference>
<dbReference type="PROSITE" id="PS51257">
    <property type="entry name" value="PROKAR_LIPOPROTEIN"/>
    <property type="match status" value="1"/>
</dbReference>
<evidence type="ECO:0000256" key="3">
    <source>
        <dbReference type="SAM" id="Coils"/>
    </source>
</evidence>
<dbReference type="InterPro" id="IPR058626">
    <property type="entry name" value="MdtA-like_b-barrel"/>
</dbReference>
<feature type="domain" description="Multidrug resistance protein MdtA-like C-terminal permuted SH3" evidence="8">
    <location>
        <begin position="295"/>
        <end position="356"/>
    </location>
</feature>
<reference evidence="9 10" key="1">
    <citation type="submission" date="2022-04" db="EMBL/GenBank/DDBJ databases">
        <title>Genome sequence of soybean root-associated Caulobacter segnis RL271.</title>
        <authorList>
            <person name="Longley R."/>
            <person name="Bonito G."/>
            <person name="Trigodet F."/>
            <person name="Crosson S."/>
            <person name="Fiebig A."/>
        </authorList>
    </citation>
    <scope>NUCLEOTIDE SEQUENCE [LARGE SCALE GENOMIC DNA]</scope>
    <source>
        <strain evidence="9 10">RL271</strain>
    </source>
</reference>
<dbReference type="InterPro" id="IPR058627">
    <property type="entry name" value="MdtA-like_C"/>
</dbReference>